<feature type="non-terminal residue" evidence="2">
    <location>
        <position position="93"/>
    </location>
</feature>
<organism evidence="2 3">
    <name type="scientific">Engystomops pustulosus</name>
    <name type="common">Tungara frog</name>
    <name type="synonym">Physalaemus pustulosus</name>
    <dbReference type="NCBI Taxonomy" id="76066"/>
    <lineage>
        <taxon>Eukaryota</taxon>
        <taxon>Metazoa</taxon>
        <taxon>Chordata</taxon>
        <taxon>Craniata</taxon>
        <taxon>Vertebrata</taxon>
        <taxon>Euteleostomi</taxon>
        <taxon>Amphibia</taxon>
        <taxon>Batrachia</taxon>
        <taxon>Anura</taxon>
        <taxon>Neobatrachia</taxon>
        <taxon>Hyloidea</taxon>
        <taxon>Leptodactylidae</taxon>
        <taxon>Leiuperinae</taxon>
        <taxon>Engystomops</taxon>
    </lineage>
</organism>
<protein>
    <submittedName>
        <fullName evidence="2">Uncharacterized protein</fullName>
    </submittedName>
</protein>
<feature type="signal peptide" evidence="1">
    <location>
        <begin position="1"/>
        <end position="29"/>
    </location>
</feature>
<evidence type="ECO:0000313" key="3">
    <source>
        <dbReference type="Proteomes" id="UP000824782"/>
    </source>
</evidence>
<proteinExistence type="predicted"/>
<dbReference type="Proteomes" id="UP000824782">
    <property type="component" value="Unassembled WGS sequence"/>
</dbReference>
<dbReference type="AlphaFoldDB" id="A0AAV6YSV3"/>
<name>A0AAV6YSV3_ENGPU</name>
<sequence length="93" mass="10168">GQGTMDLTLNPKSTILGFFLFTFLVFCDAEGPPFLVWSGAEHKISIPEVVTIENGSVKNLTLSISAPLNETVLFTFNITYSSKNTTIVRLPSE</sequence>
<keyword evidence="1" id="KW-0732">Signal</keyword>
<keyword evidence="3" id="KW-1185">Reference proteome</keyword>
<evidence type="ECO:0000256" key="1">
    <source>
        <dbReference type="SAM" id="SignalP"/>
    </source>
</evidence>
<dbReference type="EMBL" id="WNYA01034165">
    <property type="protein sequence ID" value="KAG8537081.1"/>
    <property type="molecule type" value="Genomic_DNA"/>
</dbReference>
<accession>A0AAV6YSV3</accession>
<gene>
    <name evidence="2" type="ORF">GDO81_025107</name>
</gene>
<reference evidence="2" key="1">
    <citation type="thesis" date="2020" institute="ProQuest LLC" country="789 East Eisenhower Parkway, Ann Arbor, MI, USA">
        <title>Comparative Genomics and Chromosome Evolution.</title>
        <authorList>
            <person name="Mudd A.B."/>
        </authorList>
    </citation>
    <scope>NUCLEOTIDE SEQUENCE</scope>
    <source>
        <strain evidence="2">237g6f4</strain>
        <tissue evidence="2">Blood</tissue>
    </source>
</reference>
<evidence type="ECO:0000313" key="2">
    <source>
        <dbReference type="EMBL" id="KAG8537081.1"/>
    </source>
</evidence>
<feature type="non-terminal residue" evidence="2">
    <location>
        <position position="1"/>
    </location>
</feature>
<feature type="chain" id="PRO_5043496269" evidence="1">
    <location>
        <begin position="30"/>
        <end position="93"/>
    </location>
</feature>
<comment type="caution">
    <text evidence="2">The sequence shown here is derived from an EMBL/GenBank/DDBJ whole genome shotgun (WGS) entry which is preliminary data.</text>
</comment>